<evidence type="ECO:0000256" key="1">
    <source>
        <dbReference type="SAM" id="Phobius"/>
    </source>
</evidence>
<keyword evidence="1" id="KW-1133">Transmembrane helix</keyword>
<keyword evidence="1" id="KW-0472">Membrane</keyword>
<keyword evidence="3" id="KW-1185">Reference proteome</keyword>
<evidence type="ECO:0000313" key="2">
    <source>
        <dbReference type="EMBL" id="GIG18075.1"/>
    </source>
</evidence>
<accession>A0A8J3LSH9</accession>
<feature type="transmembrane region" description="Helical" evidence="1">
    <location>
        <begin position="121"/>
        <end position="141"/>
    </location>
</feature>
<keyword evidence="1" id="KW-0812">Transmembrane</keyword>
<dbReference type="Proteomes" id="UP000660339">
    <property type="component" value="Unassembled WGS sequence"/>
</dbReference>
<comment type="caution">
    <text evidence="2">The sequence shown here is derived from an EMBL/GenBank/DDBJ whole genome shotgun (WGS) entry which is preliminary data.</text>
</comment>
<protein>
    <submittedName>
        <fullName evidence="2">Uncharacterized protein</fullName>
    </submittedName>
</protein>
<gene>
    <name evidence="2" type="ORF">Cme02nite_64070</name>
</gene>
<evidence type="ECO:0000313" key="3">
    <source>
        <dbReference type="Proteomes" id="UP000660339"/>
    </source>
</evidence>
<reference evidence="2" key="1">
    <citation type="submission" date="2021-01" db="EMBL/GenBank/DDBJ databases">
        <title>Whole genome shotgun sequence of Catellatospora methionotrophica NBRC 14553.</title>
        <authorList>
            <person name="Komaki H."/>
            <person name="Tamura T."/>
        </authorList>
    </citation>
    <scope>NUCLEOTIDE SEQUENCE</scope>
    <source>
        <strain evidence="2">NBRC 14553</strain>
    </source>
</reference>
<feature type="transmembrane region" description="Helical" evidence="1">
    <location>
        <begin position="86"/>
        <end position="109"/>
    </location>
</feature>
<feature type="transmembrane region" description="Helical" evidence="1">
    <location>
        <begin position="20"/>
        <end position="42"/>
    </location>
</feature>
<name>A0A8J3LSH9_9ACTN</name>
<dbReference type="EMBL" id="BONJ01000037">
    <property type="protein sequence ID" value="GIG18075.1"/>
    <property type="molecule type" value="Genomic_DNA"/>
</dbReference>
<organism evidence="2 3">
    <name type="scientific">Catellatospora methionotrophica</name>
    <dbReference type="NCBI Taxonomy" id="121620"/>
    <lineage>
        <taxon>Bacteria</taxon>
        <taxon>Bacillati</taxon>
        <taxon>Actinomycetota</taxon>
        <taxon>Actinomycetes</taxon>
        <taxon>Micromonosporales</taxon>
        <taxon>Micromonosporaceae</taxon>
        <taxon>Catellatospora</taxon>
    </lineage>
</organism>
<sequence length="151" mass="16251">MDVQSPDAARTRRGPHLTGWFQYAIVAVFLLGAVSLLLAAAAGTGDWAGLADPGLERYGDPKDWNPPIGPDSVWNPLAWLVEICRWIVMTSLIVVLGFIAALIGFVQYAGQRDGLSRGAKANLLTGTVLCVATALLMLTPYGSQLRDWLLD</sequence>
<proteinExistence type="predicted"/>
<dbReference type="RefSeq" id="WP_166385825.1">
    <property type="nucleotide sequence ID" value="NZ_BAAATT010000017.1"/>
</dbReference>
<dbReference type="AlphaFoldDB" id="A0A8J3LSH9"/>